<sequence length="461" mass="50683">MTNQICRRKVLAASAAVAAFNIVPSSVLAQSARKDGKSRNNQLPPSERLNLGFVGIGGKGRINIQGCAAHNIHSLCDVDQVRSAPSFKKHPPAKRFEDWRVMLDKEAKNLDAVVITTPDHTHAVVAMAAMQLGLPIYCEKPLTRTISEARILTEYARENKIVCQMGNQGHAREGARLVNEWIKGGLLGDVAEVHCWSDRPIWPQGIVRPKAQPAPSTLNWDLWLGPAPDAPFGGTDKDSVVAPFNWRAYYDYGAGALGDMGAHIMDYPVWALGLGAPLSVEAEFERTNPASAKHTYPSSATVTFQFAARGARPPVTLKWFDGKTLPPRPEALEKERTLTSSGMIFHGSKNSMMCTHKTTPRLFPESAMQAVARAGEIPPKTMQRSPGHYVEWFNAIKANDPSIAKSNFDYAGPLTETILLGCVAERVGAGTKLMWDSKNMKTDHELANRLIQHEYREGWTL</sequence>
<feature type="domain" description="Gfo/Idh/MocA-like oxidoreductase bacterial type C-terminal" evidence="3">
    <location>
        <begin position="204"/>
        <end position="286"/>
    </location>
</feature>
<evidence type="ECO:0000259" key="2">
    <source>
        <dbReference type="Pfam" id="PF01408"/>
    </source>
</evidence>
<feature type="domain" description="Gfo/Idh/MocA-like oxidoreductase N-terminal" evidence="2">
    <location>
        <begin position="50"/>
        <end position="166"/>
    </location>
</feature>
<evidence type="ECO:0000256" key="1">
    <source>
        <dbReference type="SAM" id="SignalP"/>
    </source>
</evidence>
<keyword evidence="5" id="KW-1185">Reference proteome</keyword>
<dbReference type="InterPro" id="IPR036291">
    <property type="entry name" value="NAD(P)-bd_dom_sf"/>
</dbReference>
<dbReference type="RefSeq" id="WP_168441967.1">
    <property type="nucleotide sequence ID" value="NZ_CAAHFG010000001.1"/>
</dbReference>
<dbReference type="Proteomes" id="UP000366872">
    <property type="component" value="Unassembled WGS sequence"/>
</dbReference>
<dbReference type="SUPFAM" id="SSF55347">
    <property type="entry name" value="Glyceraldehyde-3-phosphate dehydrogenase-like, C-terminal domain"/>
    <property type="match status" value="1"/>
</dbReference>
<dbReference type="PANTHER" id="PTHR43818:SF10">
    <property type="entry name" value="NADH-DEPENDENT DEHYDROGENASE-RELATED"/>
    <property type="match status" value="1"/>
</dbReference>
<dbReference type="PANTHER" id="PTHR43818">
    <property type="entry name" value="BCDNA.GH03377"/>
    <property type="match status" value="1"/>
</dbReference>
<keyword evidence="1" id="KW-0732">Signal</keyword>
<feature type="signal peptide" evidence="1">
    <location>
        <begin position="1"/>
        <end position="29"/>
    </location>
</feature>
<evidence type="ECO:0000313" key="4">
    <source>
        <dbReference type="EMBL" id="VGO12374.1"/>
    </source>
</evidence>
<dbReference type="GO" id="GO:0000166">
    <property type="term" value="F:nucleotide binding"/>
    <property type="evidence" value="ECO:0007669"/>
    <property type="project" value="InterPro"/>
</dbReference>
<feature type="chain" id="PRO_5025380641" evidence="1">
    <location>
        <begin position="30"/>
        <end position="461"/>
    </location>
</feature>
<dbReference type="AlphaFoldDB" id="A0A6C2TY50"/>
<organism evidence="4 5">
    <name type="scientific">Pontiella desulfatans</name>
    <dbReference type="NCBI Taxonomy" id="2750659"/>
    <lineage>
        <taxon>Bacteria</taxon>
        <taxon>Pseudomonadati</taxon>
        <taxon>Kiritimatiellota</taxon>
        <taxon>Kiritimatiellia</taxon>
        <taxon>Kiritimatiellales</taxon>
        <taxon>Pontiellaceae</taxon>
        <taxon>Pontiella</taxon>
    </lineage>
</organism>
<protein>
    <submittedName>
        <fullName evidence="4">Inositol 2-dehydrogenase</fullName>
    </submittedName>
</protein>
<proteinExistence type="predicted"/>
<gene>
    <name evidence="4" type="primary">iolG_4</name>
    <name evidence="4" type="ORF">PDESU_00926</name>
</gene>
<dbReference type="Gene3D" id="3.40.50.720">
    <property type="entry name" value="NAD(P)-binding Rossmann-like Domain"/>
    <property type="match status" value="1"/>
</dbReference>
<dbReference type="InterPro" id="IPR050463">
    <property type="entry name" value="Gfo/Idh/MocA_oxidrdct_glycsds"/>
</dbReference>
<accession>A0A6C2TY50</accession>
<name>A0A6C2TY50_PONDE</name>
<dbReference type="SUPFAM" id="SSF51735">
    <property type="entry name" value="NAD(P)-binding Rossmann-fold domains"/>
    <property type="match status" value="1"/>
</dbReference>
<evidence type="ECO:0000313" key="5">
    <source>
        <dbReference type="Proteomes" id="UP000366872"/>
    </source>
</evidence>
<dbReference type="EMBL" id="CAAHFG010000001">
    <property type="protein sequence ID" value="VGO12374.1"/>
    <property type="molecule type" value="Genomic_DNA"/>
</dbReference>
<dbReference type="Pfam" id="PF01408">
    <property type="entry name" value="GFO_IDH_MocA"/>
    <property type="match status" value="1"/>
</dbReference>
<dbReference type="Gene3D" id="3.30.360.10">
    <property type="entry name" value="Dihydrodipicolinate Reductase, domain 2"/>
    <property type="match status" value="1"/>
</dbReference>
<dbReference type="InterPro" id="IPR000683">
    <property type="entry name" value="Gfo/Idh/MocA-like_OxRdtase_N"/>
</dbReference>
<reference evidence="4 5" key="1">
    <citation type="submission" date="2019-04" db="EMBL/GenBank/DDBJ databases">
        <authorList>
            <person name="Van Vliet M D."/>
        </authorList>
    </citation>
    <scope>NUCLEOTIDE SEQUENCE [LARGE SCALE GENOMIC DNA]</scope>
    <source>
        <strain evidence="4 5">F1</strain>
    </source>
</reference>
<evidence type="ECO:0000259" key="3">
    <source>
        <dbReference type="Pfam" id="PF19051"/>
    </source>
</evidence>
<dbReference type="InterPro" id="IPR043906">
    <property type="entry name" value="Gfo/Idh/MocA_OxRdtase_bact_C"/>
</dbReference>
<dbReference type="Pfam" id="PF19051">
    <property type="entry name" value="GFO_IDH_MocA_C2"/>
    <property type="match status" value="1"/>
</dbReference>